<evidence type="ECO:0000256" key="5">
    <source>
        <dbReference type="ARBA" id="ARBA00022692"/>
    </source>
</evidence>
<evidence type="ECO:0000256" key="11">
    <source>
        <dbReference type="ARBA" id="ARBA00023251"/>
    </source>
</evidence>
<evidence type="ECO:0000256" key="3">
    <source>
        <dbReference type="ARBA" id="ARBA00022475"/>
    </source>
</evidence>
<keyword evidence="16" id="KW-0378">Hydrolase</keyword>
<keyword evidence="9 14" id="KW-1133">Transmembrane helix</keyword>
<keyword evidence="6" id="KW-0547">Nucleotide-binding</keyword>
<keyword evidence="8" id="KW-1278">Translocase</keyword>
<evidence type="ECO:0000256" key="2">
    <source>
        <dbReference type="ARBA" id="ARBA00022448"/>
    </source>
</evidence>
<feature type="domain" description="ABC transporter" evidence="15">
    <location>
        <begin position="6"/>
        <end position="244"/>
    </location>
</feature>
<dbReference type="PANTHER" id="PTHR30572">
    <property type="entry name" value="MEMBRANE COMPONENT OF TRANSPORTER-RELATED"/>
    <property type="match status" value="1"/>
</dbReference>
<keyword evidence="11" id="KW-0046">Antibiotic resistance</keyword>
<proteinExistence type="inferred from homology"/>
<evidence type="ECO:0000256" key="9">
    <source>
        <dbReference type="ARBA" id="ARBA00022989"/>
    </source>
</evidence>
<dbReference type="GO" id="GO:0005524">
    <property type="term" value="F:ATP binding"/>
    <property type="evidence" value="ECO:0007669"/>
    <property type="project" value="UniProtKB-KW"/>
</dbReference>
<dbReference type="GO" id="GO:0005886">
    <property type="term" value="C:plasma membrane"/>
    <property type="evidence" value="ECO:0007669"/>
    <property type="project" value="UniProtKB-SubCell"/>
</dbReference>
<keyword evidence="3" id="KW-1003">Cell membrane</keyword>
<dbReference type="GO" id="GO:0046677">
    <property type="term" value="P:response to antibiotic"/>
    <property type="evidence" value="ECO:0007669"/>
    <property type="project" value="UniProtKB-KW"/>
</dbReference>
<keyword evidence="4" id="KW-0997">Cell inner membrane</keyword>
<organism evidence="16 17">
    <name type="scientific">Saezia sanguinis</name>
    <dbReference type="NCBI Taxonomy" id="1965230"/>
    <lineage>
        <taxon>Bacteria</taxon>
        <taxon>Pseudomonadati</taxon>
        <taxon>Pseudomonadota</taxon>
        <taxon>Betaproteobacteria</taxon>
        <taxon>Burkholderiales</taxon>
        <taxon>Saeziaceae</taxon>
        <taxon>Saezia</taxon>
    </lineage>
</organism>
<evidence type="ECO:0000256" key="6">
    <source>
        <dbReference type="ARBA" id="ARBA00022741"/>
    </source>
</evidence>
<evidence type="ECO:0000256" key="1">
    <source>
        <dbReference type="ARBA" id="ARBA00004429"/>
    </source>
</evidence>
<dbReference type="InterPro" id="IPR003838">
    <property type="entry name" value="ABC3_permease_C"/>
</dbReference>
<dbReference type="Pfam" id="PF02687">
    <property type="entry name" value="FtsX"/>
    <property type="match status" value="1"/>
</dbReference>
<keyword evidence="10 14" id="KW-0472">Membrane</keyword>
<dbReference type="InterPro" id="IPR050250">
    <property type="entry name" value="Macrolide_Exporter_MacB"/>
</dbReference>
<dbReference type="Gene3D" id="3.40.50.300">
    <property type="entry name" value="P-loop containing nucleotide triphosphate hydrolases"/>
    <property type="match status" value="1"/>
</dbReference>
<feature type="transmembrane region" description="Helical" evidence="14">
    <location>
        <begin position="612"/>
        <end position="634"/>
    </location>
</feature>
<dbReference type="InterPro" id="IPR003439">
    <property type="entry name" value="ABC_transporter-like_ATP-bd"/>
</dbReference>
<keyword evidence="7 16" id="KW-0067">ATP-binding</keyword>
<dbReference type="InterPro" id="IPR003593">
    <property type="entry name" value="AAA+_ATPase"/>
</dbReference>
<evidence type="ECO:0000256" key="12">
    <source>
        <dbReference type="ARBA" id="ARBA00038388"/>
    </source>
</evidence>
<dbReference type="InterPro" id="IPR017911">
    <property type="entry name" value="MacB-like_ATP-bd"/>
</dbReference>
<dbReference type="Pfam" id="PF12704">
    <property type="entry name" value="MacB_PCD"/>
    <property type="match status" value="1"/>
</dbReference>
<dbReference type="InterPro" id="IPR027417">
    <property type="entry name" value="P-loop_NTPase"/>
</dbReference>
<dbReference type="GO" id="GO:0098796">
    <property type="term" value="C:membrane protein complex"/>
    <property type="evidence" value="ECO:0007669"/>
    <property type="project" value="UniProtKB-ARBA"/>
</dbReference>
<feature type="transmembrane region" description="Helical" evidence="14">
    <location>
        <begin position="575"/>
        <end position="600"/>
    </location>
</feature>
<dbReference type="SUPFAM" id="SSF52540">
    <property type="entry name" value="P-loop containing nucleoside triphosphate hydrolases"/>
    <property type="match status" value="1"/>
</dbReference>
<dbReference type="SMART" id="SM00382">
    <property type="entry name" value="AAA"/>
    <property type="match status" value="1"/>
</dbReference>
<comment type="caution">
    <text evidence="16">The sequence shown here is derived from an EMBL/GenBank/DDBJ whole genome shotgun (WGS) entry which is preliminary data.</text>
</comment>
<dbReference type="GO" id="GO:0016887">
    <property type="term" value="F:ATP hydrolysis activity"/>
    <property type="evidence" value="ECO:0007669"/>
    <property type="project" value="InterPro"/>
</dbReference>
<evidence type="ECO:0000313" key="16">
    <source>
        <dbReference type="EMBL" id="RUS66734.1"/>
    </source>
</evidence>
<dbReference type="Pfam" id="PF00005">
    <property type="entry name" value="ABC_tran"/>
    <property type="match status" value="1"/>
</dbReference>
<feature type="transmembrane region" description="Helical" evidence="14">
    <location>
        <begin position="526"/>
        <end position="551"/>
    </location>
</feature>
<dbReference type="RefSeq" id="WP_126979747.1">
    <property type="nucleotide sequence ID" value="NZ_CAWUGC010000001.1"/>
</dbReference>
<reference evidence="16 17" key="1">
    <citation type="submission" date="2018-01" db="EMBL/GenBank/DDBJ databases">
        <title>Saezia sanguinis gen. nov., sp. nov., in the order Burkholderiales isolated from human blood.</title>
        <authorList>
            <person name="Medina-Pascual M.J."/>
            <person name="Valdezate S."/>
            <person name="Monzon S."/>
            <person name="Cuesta I."/>
            <person name="Carrasco G."/>
            <person name="Villalon P."/>
            <person name="Saez-Nieto J.A."/>
        </authorList>
    </citation>
    <scope>NUCLEOTIDE SEQUENCE [LARGE SCALE GENOMIC DNA]</scope>
    <source>
        <strain evidence="16 17">CNM695-12</strain>
    </source>
</reference>
<dbReference type="AlphaFoldDB" id="A0A433SDM2"/>
<dbReference type="GO" id="GO:0022857">
    <property type="term" value="F:transmembrane transporter activity"/>
    <property type="evidence" value="ECO:0007669"/>
    <property type="project" value="UniProtKB-ARBA"/>
</dbReference>
<keyword evidence="2" id="KW-0813">Transport</keyword>
<dbReference type="EMBL" id="PQSP01000003">
    <property type="protein sequence ID" value="RUS66734.1"/>
    <property type="molecule type" value="Genomic_DNA"/>
</dbReference>
<dbReference type="OrthoDB" id="4814201at2"/>
<dbReference type="CDD" id="cd03255">
    <property type="entry name" value="ABC_MJ0796_LolCDE_FtsE"/>
    <property type="match status" value="1"/>
</dbReference>
<dbReference type="PROSITE" id="PS50893">
    <property type="entry name" value="ABC_TRANSPORTER_2"/>
    <property type="match status" value="1"/>
</dbReference>
<dbReference type="InterPro" id="IPR025857">
    <property type="entry name" value="MacB_PCD"/>
</dbReference>
<feature type="transmembrane region" description="Helical" evidence="14">
    <location>
        <begin position="276"/>
        <end position="296"/>
    </location>
</feature>
<evidence type="ECO:0000256" key="4">
    <source>
        <dbReference type="ARBA" id="ARBA00022519"/>
    </source>
</evidence>
<gene>
    <name evidence="16" type="primary">macB</name>
    <name evidence="16" type="ORF">CUZ56_01525</name>
</gene>
<evidence type="ECO:0000313" key="17">
    <source>
        <dbReference type="Proteomes" id="UP000286947"/>
    </source>
</evidence>
<sequence length="651" mass="70290">MTTPLIEIQKLRREFQSGEQTVAVLKDVDLSIQAGEMVAIVGASGSGKSTLMNIIGCLDQATSGSYRLGGKEVKDLGPDELAALRRERFGFIFQRYHLLSDLTAQGNVEVPAIYAGRSTQERHERSLELLKRLGLEDRVDHKPGQLSGGQQQRVSIARALMNGGSIILADEPTGALDSHSGKEVMKILTELHEAGHTIIIVTHDMHNAEYAQRIIEISDGEIVADRKNGDETISPASSADHVLKDNKRPLLALWDRLSEAFRMAALAMRSHKLRTFLTMLGIIIGIASVVSVVALGEGSRRDILSNISAIGTNTIEIYSGQGFGDTRSGRIRTLIPADAEALSTQGYVDSVTPNVTSSSTLRYRNVEASATIQGVGSQYFRVKDIAIQDGIAFDKAAEQELAQVVVIDQNTRDKLFVAGEDPIGKVILLGSIPARVIGVTEKKDSAFTNSDALNVFVPYTTVMKRILGQSYLRNITVRVDDGAPMAAAEQGITHLLTLRHGREDFFIINTDSIRQTVESTTQTMTLLISAIAVISLVVGGIGVMNIMLVSVTERTREIGVRMAVGARQSDIQQQFLIEAVLVCILGGALGISLALLFGWLFSFAQTGFSTAFSATSMVVAFVCSTMIGIIFGYLPARSAARLNPVDALSSD</sequence>
<evidence type="ECO:0000256" key="7">
    <source>
        <dbReference type="ARBA" id="ARBA00022840"/>
    </source>
</evidence>
<dbReference type="Proteomes" id="UP000286947">
    <property type="component" value="Unassembled WGS sequence"/>
</dbReference>
<evidence type="ECO:0000256" key="13">
    <source>
        <dbReference type="ARBA" id="ARBA00041199"/>
    </source>
</evidence>
<keyword evidence="17" id="KW-1185">Reference proteome</keyword>
<evidence type="ECO:0000256" key="14">
    <source>
        <dbReference type="SAM" id="Phobius"/>
    </source>
</evidence>
<dbReference type="InterPro" id="IPR017871">
    <property type="entry name" value="ABC_transporter-like_CS"/>
</dbReference>
<protein>
    <recommendedName>
        <fullName evidence="13">Pyoverdine export ATP-binding/permease protein PvdT</fullName>
    </recommendedName>
</protein>
<evidence type="ECO:0000256" key="8">
    <source>
        <dbReference type="ARBA" id="ARBA00022967"/>
    </source>
</evidence>
<dbReference type="FunFam" id="3.40.50.300:FF:000032">
    <property type="entry name" value="Export ABC transporter ATP-binding protein"/>
    <property type="match status" value="1"/>
</dbReference>
<dbReference type="PROSITE" id="PS00211">
    <property type="entry name" value="ABC_TRANSPORTER_1"/>
    <property type="match status" value="1"/>
</dbReference>
<accession>A0A433SDM2</accession>
<comment type="subcellular location">
    <subcellularLocation>
        <location evidence="1">Cell inner membrane</location>
        <topology evidence="1">Multi-pass membrane protein</topology>
    </subcellularLocation>
</comment>
<name>A0A433SDM2_9BURK</name>
<evidence type="ECO:0000256" key="10">
    <source>
        <dbReference type="ARBA" id="ARBA00023136"/>
    </source>
</evidence>
<dbReference type="PANTHER" id="PTHR30572:SF14">
    <property type="entry name" value="MACROLIDE EXPORT ATP-BINDING_PERMEASE PROTEIN MACB"/>
    <property type="match status" value="1"/>
</dbReference>
<comment type="similarity">
    <text evidence="12">Belongs to the ABC transporter superfamily. Macrolide exporter (TC 3.A.1.122) family.</text>
</comment>
<evidence type="ECO:0000259" key="15">
    <source>
        <dbReference type="PROSITE" id="PS50893"/>
    </source>
</evidence>
<keyword evidence="5 14" id="KW-0812">Transmembrane</keyword>